<keyword evidence="3" id="KW-0732">Signal</keyword>
<feature type="compositionally biased region" description="Acidic residues" evidence="2">
    <location>
        <begin position="227"/>
        <end position="238"/>
    </location>
</feature>
<evidence type="ECO:0000256" key="2">
    <source>
        <dbReference type="SAM" id="MobiDB-lite"/>
    </source>
</evidence>
<keyword evidence="5" id="KW-1185">Reference proteome</keyword>
<reference evidence="4 5" key="1">
    <citation type="submission" date="2018-06" db="EMBL/GenBank/DDBJ databases">
        <title>Genomic Encyclopedia of Type Strains, Phase IV (KMG-IV): sequencing the most valuable type-strain genomes for metagenomic binning, comparative biology and taxonomic classification.</title>
        <authorList>
            <person name="Goeker M."/>
        </authorList>
    </citation>
    <scope>NUCLEOTIDE SEQUENCE [LARGE SCALE GENOMIC DNA]</scope>
    <source>
        <strain evidence="4 5">DSM 22112</strain>
    </source>
</reference>
<evidence type="ECO:0000256" key="1">
    <source>
        <dbReference type="SAM" id="Coils"/>
    </source>
</evidence>
<accession>A0A366I625</accession>
<feature type="signal peptide" evidence="3">
    <location>
        <begin position="1"/>
        <end position="22"/>
    </location>
</feature>
<dbReference type="PROSITE" id="PS51257">
    <property type="entry name" value="PROKAR_LIPOPROTEIN"/>
    <property type="match status" value="1"/>
</dbReference>
<dbReference type="EMBL" id="QNRX01000011">
    <property type="protein sequence ID" value="RBP62602.1"/>
    <property type="molecule type" value="Genomic_DNA"/>
</dbReference>
<gene>
    <name evidence="4" type="ORF">DES36_11132</name>
</gene>
<feature type="coiled-coil region" evidence="1">
    <location>
        <begin position="29"/>
        <end position="70"/>
    </location>
</feature>
<feature type="chain" id="PRO_5038423496" description="Lipoprotein" evidence="3">
    <location>
        <begin position="23"/>
        <end position="238"/>
    </location>
</feature>
<dbReference type="AlphaFoldDB" id="A0A366I625"/>
<keyword evidence="1" id="KW-0175">Coiled coil</keyword>
<evidence type="ECO:0000256" key="3">
    <source>
        <dbReference type="SAM" id="SignalP"/>
    </source>
</evidence>
<evidence type="ECO:0008006" key="6">
    <source>
        <dbReference type="Google" id="ProtNLM"/>
    </source>
</evidence>
<name>A0A366I625_9FIRM</name>
<dbReference type="Proteomes" id="UP000253490">
    <property type="component" value="Unassembled WGS sequence"/>
</dbReference>
<feature type="region of interest" description="Disordered" evidence="2">
    <location>
        <begin position="218"/>
        <end position="238"/>
    </location>
</feature>
<sequence>MNRRILLSLCIFLLLMGTSCSNQDIIDENNINIERIETLEDDIDKLKTEKEELNSQIQELKTIKKASEEEKQFYLQFITKLTEPMSETYLTEIAQEQWKYSILVDEVSIPQDGIIETSENSFKLIVSEAQAPYIALPTEIHNKGKISGDLFSTHIKFLNVKPTNTSGSEEDKISSTTYTFSNLNNEIVINLEISKELQKRLGLNTNIITVKKVDPTTLEDSQATDAATEEESNDNEEK</sequence>
<protein>
    <recommendedName>
        <fullName evidence="6">Lipoprotein</fullName>
    </recommendedName>
</protein>
<organism evidence="4 5">
    <name type="scientific">Alkalibaculum bacchi</name>
    <dbReference type="NCBI Taxonomy" id="645887"/>
    <lineage>
        <taxon>Bacteria</taxon>
        <taxon>Bacillati</taxon>
        <taxon>Bacillota</taxon>
        <taxon>Clostridia</taxon>
        <taxon>Eubacteriales</taxon>
        <taxon>Eubacteriaceae</taxon>
        <taxon>Alkalibaculum</taxon>
    </lineage>
</organism>
<evidence type="ECO:0000313" key="4">
    <source>
        <dbReference type="EMBL" id="RBP62602.1"/>
    </source>
</evidence>
<dbReference type="OrthoDB" id="2455481at2"/>
<proteinExistence type="predicted"/>
<comment type="caution">
    <text evidence="4">The sequence shown here is derived from an EMBL/GenBank/DDBJ whole genome shotgun (WGS) entry which is preliminary data.</text>
</comment>
<evidence type="ECO:0000313" key="5">
    <source>
        <dbReference type="Proteomes" id="UP000253490"/>
    </source>
</evidence>
<dbReference type="RefSeq" id="WP_113920924.1">
    <property type="nucleotide sequence ID" value="NZ_CALNCS010000061.1"/>
</dbReference>